<dbReference type="Gene3D" id="1.10.287.130">
    <property type="match status" value="1"/>
</dbReference>
<dbReference type="Pfam" id="PF01339">
    <property type="entry name" value="CheB_methylest"/>
    <property type="match status" value="1"/>
</dbReference>
<feature type="domain" description="PAS" evidence="9">
    <location>
        <begin position="709"/>
        <end position="783"/>
    </location>
</feature>
<comment type="catalytic activity">
    <reaction evidence="1">
        <text>ATP + protein L-histidine = ADP + protein N-phospho-L-histidine.</text>
        <dbReference type="EC" id="2.7.13.3"/>
    </reaction>
</comment>
<dbReference type="SMART" id="SM00086">
    <property type="entry name" value="PAC"/>
    <property type="match status" value="3"/>
</dbReference>
<keyword evidence="12" id="KW-0378">Hydrolase</keyword>
<dbReference type="InterPro" id="IPR035909">
    <property type="entry name" value="CheB_C"/>
</dbReference>
<dbReference type="PROSITE" id="PS50112">
    <property type="entry name" value="PAS"/>
    <property type="match status" value="2"/>
</dbReference>
<dbReference type="InterPro" id="IPR013655">
    <property type="entry name" value="PAS_fold_3"/>
</dbReference>
<dbReference type="Gene3D" id="1.10.155.10">
    <property type="entry name" value="Chemotaxis receptor methyltransferase CheR, N-terminal domain"/>
    <property type="match status" value="1"/>
</dbReference>
<dbReference type="InterPro" id="IPR050903">
    <property type="entry name" value="Bact_Chemotaxis_MeTrfase"/>
</dbReference>
<dbReference type="PROSITE" id="PS50113">
    <property type="entry name" value="PAC"/>
    <property type="match status" value="2"/>
</dbReference>
<dbReference type="InterPro" id="IPR000780">
    <property type="entry name" value="CheR_MeTrfase"/>
</dbReference>
<dbReference type="SUPFAM" id="SSF47384">
    <property type="entry name" value="Homodimeric domain of signal transducing histidine kinase"/>
    <property type="match status" value="1"/>
</dbReference>
<dbReference type="Gene3D" id="3.40.50.150">
    <property type="entry name" value="Vaccinia Virus protein VP39"/>
    <property type="match status" value="1"/>
</dbReference>
<evidence type="ECO:0000313" key="13">
    <source>
        <dbReference type="Proteomes" id="UP000528322"/>
    </source>
</evidence>
<dbReference type="InterPro" id="IPR000014">
    <property type="entry name" value="PAS"/>
</dbReference>
<dbReference type="EC" id="3.1.1.61" evidence="12"/>
<dbReference type="Pfam" id="PF02518">
    <property type="entry name" value="HATPase_c"/>
    <property type="match status" value="1"/>
</dbReference>
<dbReference type="InterPro" id="IPR036097">
    <property type="entry name" value="HisK_dim/P_sf"/>
</dbReference>
<evidence type="ECO:0000259" key="11">
    <source>
        <dbReference type="PROSITE" id="PS50123"/>
    </source>
</evidence>
<keyword evidence="6" id="KW-0175">Coiled coil</keyword>
<evidence type="ECO:0000256" key="5">
    <source>
        <dbReference type="ARBA" id="ARBA00022691"/>
    </source>
</evidence>
<dbReference type="GO" id="GO:0000155">
    <property type="term" value="F:phosphorelay sensor kinase activity"/>
    <property type="evidence" value="ECO:0007669"/>
    <property type="project" value="InterPro"/>
</dbReference>
<feature type="domain" description="PAC" evidence="10">
    <location>
        <begin position="913"/>
        <end position="964"/>
    </location>
</feature>
<accession>A0A7W7Y357</accession>
<dbReference type="InterPro" id="IPR005467">
    <property type="entry name" value="His_kinase_dom"/>
</dbReference>
<dbReference type="InterPro" id="IPR029063">
    <property type="entry name" value="SAM-dependent_MTases_sf"/>
</dbReference>
<organism evidence="12 13">
    <name type="scientific">Desulfurispira natronophila</name>
    <dbReference type="NCBI Taxonomy" id="682562"/>
    <lineage>
        <taxon>Bacteria</taxon>
        <taxon>Pseudomonadati</taxon>
        <taxon>Chrysiogenota</taxon>
        <taxon>Chrysiogenia</taxon>
        <taxon>Chrysiogenales</taxon>
        <taxon>Chrysiogenaceae</taxon>
        <taxon>Desulfurispira</taxon>
    </lineage>
</organism>
<feature type="domain" description="PAS" evidence="9">
    <location>
        <begin position="965"/>
        <end position="1002"/>
    </location>
</feature>
<dbReference type="InterPro" id="IPR022642">
    <property type="entry name" value="CheR_C"/>
</dbReference>
<proteinExistence type="predicted"/>
<dbReference type="InterPro" id="IPR000673">
    <property type="entry name" value="Sig_transdc_resp-reg_Me-estase"/>
</dbReference>
<feature type="coiled-coil region" evidence="6">
    <location>
        <begin position="657"/>
        <end position="719"/>
    </location>
</feature>
<dbReference type="InterPro" id="IPR035965">
    <property type="entry name" value="PAS-like_dom_sf"/>
</dbReference>
<evidence type="ECO:0000256" key="2">
    <source>
        <dbReference type="ARBA" id="ARBA00001541"/>
    </source>
</evidence>
<comment type="caution">
    <text evidence="12">The sequence shown here is derived from an EMBL/GenBank/DDBJ whole genome shotgun (WGS) entry which is preliminary data.</text>
</comment>
<evidence type="ECO:0000259" key="9">
    <source>
        <dbReference type="PROSITE" id="PS50112"/>
    </source>
</evidence>
<dbReference type="SMART" id="SM00387">
    <property type="entry name" value="HATPase_c"/>
    <property type="match status" value="1"/>
</dbReference>
<dbReference type="EC" id="2.1.1.80" evidence="12"/>
<dbReference type="Pfam" id="PF03705">
    <property type="entry name" value="CheR_N"/>
    <property type="match status" value="1"/>
</dbReference>
<dbReference type="GO" id="GO:0008984">
    <property type="term" value="F:protein-glutamate methylesterase activity"/>
    <property type="evidence" value="ECO:0007669"/>
    <property type="project" value="UniProtKB-EC"/>
</dbReference>
<dbReference type="PROSITE" id="PS50123">
    <property type="entry name" value="CHER"/>
    <property type="match status" value="1"/>
</dbReference>
<sequence>MTTISHNKGKNMGRQASECNDNENHHIPVAVIVTSSNDLEPLHLVLENIQKDIRCALIVVTPNRDTLHPQLIDLLPAVTNLPVRQAAHQKSLTAGTIYILPWNHHATLNEGHFDITATDGQADHEVLSVLLRSMCHAEPDNTAVVFLPGTSRQPWPDLKMWQQAGGHLIVEARALSSQAQPPSIEPDISLPAGKIASHLHKLFQRPDGLDHQITELSSELGQITWQVQRLRGLDFSRYKPATISRRTARRMAALNISDVRAYLALLAEQPREVDRLIKSLLVSVTGFFRDPAAWSSLRHQLELWLRSHTDQQSLRLWIAGCATGEEAYSLAILLCELLGDDIHHFPLDITATDIDEEALDVARRGYYPPSALAALNQKQQQHYFEVGEDGATVLPWLREMVNFASHNLVGDPPLTAVDVITCRNLLIYFNTGLQRQILQQFRHSLNPAGILMLGRAESISADSGLLTVDQRNRLFTAPPSTTPPSSPPIIPGGPSQTSIKPFVATEHPWLEVLQQACDFLVVLNHHHRIRYCHGSAEPFFHSSVPPVDGGLVFSHLHPQLEPDLRVTLRRRSAKKQHCHQQTIETRHGLSEVRLVVTPLQTDPTAPLWVISFQQQPLESLTTEPAETNDSTHGLSTDELQLDLAATKAYLREIIESHRQSDEQMHALHEELQSSNEELQASHDELQSMNEELETSNRELEETTCELEQTQDRLHRIMQASPAIIYTASADDPLNMTFVSTNCEAITGYLPATLAENPHFFQQIMLQSDMQYLQETTQQWLADGARNTCTMTYRYRHADGQWRWMNNRIVATRDRNDQPLELVGSAYDITDTIESQHRLESLASNIRGILYQLQRHSDGTITIPYASEGTKEVHGCTAQEAMDDAWAALGNIHPDDIDTVLADIERSAQTMEPWDFFYRVNLPHASTIWVHAYMTPVAQPDDSVLWHGYVTDITDRKLVEEQLRSSEERFRDVLDSLEMIAYVADMSNHEVLFINKYTRELVGDVEGQPCWKVLQNQPRPCEFCTNHRLLDKWGKPAGTVVWEHYNPISRQWYECRDQAIVWHNGKLVRFEIAVNITDRKNLQKNLEQQVAQEQEGRQESEQQLKTIFANSPLGITILEGDVFVSCNAAAANDLGYNQGELIGKTPLDISPQRQLDGTLSSIASASIISRVLSGITEEFEWILCHRNGQHLTMNVRLTPIELQNRRMIFGLWQDVTEQKQLKRDRELDRAVLIQQAKMAEMGSMIGAIAHQWKQPLNNVALLAQSLIDLQENDELDSAALGEEVELIMNNLDFMSKTVDDFSDFFRPSKEREKFRVGQATRPVLNMLQGALQRHGIELDFISKEDYWVDGYASEFKHVVLNIINNARDALQEKQVVRPHIEVTLTATAESVSLCFEDNAGGIPKELLPDKLFEPFFTTKDRDGMGIGLPLSRQIITKVAGRLEASNTPHGAKFCIVLPRISSHSS</sequence>
<dbReference type="CDD" id="cd00130">
    <property type="entry name" value="PAS"/>
    <property type="match status" value="2"/>
</dbReference>
<dbReference type="PANTHER" id="PTHR24422">
    <property type="entry name" value="CHEMOTAXIS PROTEIN METHYLTRANSFERASE"/>
    <property type="match status" value="1"/>
</dbReference>
<dbReference type="PANTHER" id="PTHR24422:SF10">
    <property type="entry name" value="CHEMOTAXIS PROTEIN METHYLTRANSFERASE 2"/>
    <property type="match status" value="1"/>
</dbReference>
<evidence type="ECO:0000256" key="7">
    <source>
        <dbReference type="SAM" id="MobiDB-lite"/>
    </source>
</evidence>
<dbReference type="SUPFAM" id="SSF47757">
    <property type="entry name" value="Chemotaxis receptor methyltransferase CheR, N-terminal domain"/>
    <property type="match status" value="1"/>
</dbReference>
<feature type="domain" description="PAC" evidence="10">
    <location>
        <begin position="788"/>
        <end position="840"/>
    </location>
</feature>
<dbReference type="Pfam" id="PF13426">
    <property type="entry name" value="PAS_9"/>
    <property type="match status" value="2"/>
</dbReference>
<dbReference type="GO" id="GO:0006935">
    <property type="term" value="P:chemotaxis"/>
    <property type="evidence" value="ECO:0007669"/>
    <property type="project" value="InterPro"/>
</dbReference>
<reference evidence="12 13" key="1">
    <citation type="submission" date="2020-08" db="EMBL/GenBank/DDBJ databases">
        <title>Genomic Encyclopedia of Type Strains, Phase IV (KMG-IV): sequencing the most valuable type-strain genomes for metagenomic binning, comparative biology and taxonomic classification.</title>
        <authorList>
            <person name="Goeker M."/>
        </authorList>
    </citation>
    <scope>NUCLEOTIDE SEQUENCE [LARGE SCALE GENOMIC DNA]</scope>
    <source>
        <strain evidence="12 13">DSM 22071</strain>
    </source>
</reference>
<dbReference type="Gene3D" id="3.30.565.10">
    <property type="entry name" value="Histidine kinase-like ATPase, C-terminal domain"/>
    <property type="match status" value="1"/>
</dbReference>
<dbReference type="Gene3D" id="3.30.450.20">
    <property type="entry name" value="PAS domain"/>
    <property type="match status" value="4"/>
</dbReference>
<feature type="domain" description="Histidine kinase" evidence="8">
    <location>
        <begin position="1246"/>
        <end position="1460"/>
    </location>
</feature>
<dbReference type="InterPro" id="IPR000700">
    <property type="entry name" value="PAS-assoc_C"/>
</dbReference>
<dbReference type="InterPro" id="IPR001610">
    <property type="entry name" value="PAC"/>
</dbReference>
<dbReference type="PROSITE" id="PS50109">
    <property type="entry name" value="HIS_KIN"/>
    <property type="match status" value="1"/>
</dbReference>
<keyword evidence="5" id="KW-0949">S-adenosyl-L-methionine</keyword>
<dbReference type="EMBL" id="JACHID010000002">
    <property type="protein sequence ID" value="MBB5021193.1"/>
    <property type="molecule type" value="Genomic_DNA"/>
</dbReference>
<dbReference type="GO" id="GO:0032259">
    <property type="term" value="P:methylation"/>
    <property type="evidence" value="ECO:0007669"/>
    <property type="project" value="UniProtKB-KW"/>
</dbReference>
<evidence type="ECO:0000256" key="4">
    <source>
        <dbReference type="ARBA" id="ARBA00022679"/>
    </source>
</evidence>
<dbReference type="Pfam" id="PF01739">
    <property type="entry name" value="CheR"/>
    <property type="match status" value="1"/>
</dbReference>
<keyword evidence="3 12" id="KW-0489">Methyltransferase</keyword>
<evidence type="ECO:0000313" key="12">
    <source>
        <dbReference type="EMBL" id="MBB5021193.1"/>
    </source>
</evidence>
<feature type="region of interest" description="Disordered" evidence="7">
    <location>
        <begin position="474"/>
        <end position="496"/>
    </location>
</feature>
<dbReference type="SUPFAM" id="SSF53335">
    <property type="entry name" value="S-adenosyl-L-methionine-dependent methyltransferases"/>
    <property type="match status" value="1"/>
</dbReference>
<evidence type="ECO:0000256" key="1">
    <source>
        <dbReference type="ARBA" id="ARBA00000085"/>
    </source>
</evidence>
<evidence type="ECO:0000256" key="3">
    <source>
        <dbReference type="ARBA" id="ARBA00022603"/>
    </source>
</evidence>
<evidence type="ECO:0000256" key="6">
    <source>
        <dbReference type="SAM" id="Coils"/>
    </source>
</evidence>
<name>A0A7W7Y357_9BACT</name>
<gene>
    <name evidence="12" type="ORF">HNR37_000499</name>
</gene>
<keyword evidence="13" id="KW-1185">Reference proteome</keyword>
<dbReference type="NCBIfam" id="TIGR00229">
    <property type="entry name" value="sensory_box"/>
    <property type="match status" value="3"/>
</dbReference>
<dbReference type="SMART" id="SM00091">
    <property type="entry name" value="PAS"/>
    <property type="match status" value="5"/>
</dbReference>
<dbReference type="SMART" id="SM00138">
    <property type="entry name" value="MeTrc"/>
    <property type="match status" value="1"/>
</dbReference>
<dbReference type="InterPro" id="IPR036890">
    <property type="entry name" value="HATPase_C_sf"/>
</dbReference>
<dbReference type="Proteomes" id="UP000528322">
    <property type="component" value="Unassembled WGS sequence"/>
</dbReference>
<dbReference type="GO" id="GO:0000156">
    <property type="term" value="F:phosphorelay response regulator activity"/>
    <property type="evidence" value="ECO:0007669"/>
    <property type="project" value="InterPro"/>
</dbReference>
<evidence type="ECO:0000259" key="10">
    <source>
        <dbReference type="PROSITE" id="PS50113"/>
    </source>
</evidence>
<comment type="catalytic activity">
    <reaction evidence="2">
        <text>L-glutamyl-[protein] + S-adenosyl-L-methionine = [protein]-L-glutamate 5-O-methyl ester + S-adenosyl-L-homocysteine</text>
        <dbReference type="Rhea" id="RHEA:24452"/>
        <dbReference type="Rhea" id="RHEA-COMP:10208"/>
        <dbReference type="Rhea" id="RHEA-COMP:10311"/>
        <dbReference type="ChEBI" id="CHEBI:29973"/>
        <dbReference type="ChEBI" id="CHEBI:57856"/>
        <dbReference type="ChEBI" id="CHEBI:59789"/>
        <dbReference type="ChEBI" id="CHEBI:82795"/>
        <dbReference type="EC" id="2.1.1.80"/>
    </reaction>
</comment>
<dbReference type="InterPro" id="IPR003594">
    <property type="entry name" value="HATPase_dom"/>
</dbReference>
<dbReference type="InterPro" id="IPR022641">
    <property type="entry name" value="CheR_N"/>
</dbReference>
<dbReference type="InterPro" id="IPR036804">
    <property type="entry name" value="CheR_N_sf"/>
</dbReference>
<keyword evidence="4 12" id="KW-0808">Transferase</keyword>
<dbReference type="CDD" id="cd00082">
    <property type="entry name" value="HisKA"/>
    <property type="match status" value="1"/>
</dbReference>
<dbReference type="Pfam" id="PF08447">
    <property type="entry name" value="PAS_3"/>
    <property type="match status" value="2"/>
</dbReference>
<protein>
    <submittedName>
        <fullName evidence="12">Two-component system CheB/CheR fusion protein</fullName>
        <ecNumber evidence="12">2.1.1.80</ecNumber>
        <ecNumber evidence="12">3.1.1.61</ecNumber>
    </submittedName>
</protein>
<feature type="compositionally biased region" description="Pro residues" evidence="7">
    <location>
        <begin position="480"/>
        <end position="491"/>
    </location>
</feature>
<dbReference type="PRINTS" id="PR00996">
    <property type="entry name" value="CHERMTFRASE"/>
</dbReference>
<feature type="region of interest" description="Disordered" evidence="7">
    <location>
        <begin position="1"/>
        <end position="21"/>
    </location>
</feature>
<dbReference type="InterPro" id="IPR003661">
    <property type="entry name" value="HisK_dim/P_dom"/>
</dbReference>
<dbReference type="SUPFAM" id="SSF52738">
    <property type="entry name" value="Methylesterase CheB, C-terminal domain"/>
    <property type="match status" value="1"/>
</dbReference>
<dbReference type="SUPFAM" id="SSF55785">
    <property type="entry name" value="PYP-like sensor domain (PAS domain)"/>
    <property type="match status" value="4"/>
</dbReference>
<dbReference type="SUPFAM" id="SSF55874">
    <property type="entry name" value="ATPase domain of HSP90 chaperone/DNA topoisomerase II/histidine kinase"/>
    <property type="match status" value="1"/>
</dbReference>
<dbReference type="GO" id="GO:0008983">
    <property type="term" value="F:protein-glutamate O-methyltransferase activity"/>
    <property type="evidence" value="ECO:0007669"/>
    <property type="project" value="UniProtKB-EC"/>
</dbReference>
<evidence type="ECO:0000259" key="8">
    <source>
        <dbReference type="PROSITE" id="PS50109"/>
    </source>
</evidence>
<dbReference type="Gene3D" id="3.40.50.180">
    <property type="entry name" value="Methylesterase CheB, C-terminal domain"/>
    <property type="match status" value="1"/>
</dbReference>
<feature type="domain" description="CheR-type methyltransferase" evidence="11">
    <location>
        <begin position="208"/>
        <end position="476"/>
    </location>
</feature>
<dbReference type="GO" id="GO:0005737">
    <property type="term" value="C:cytoplasm"/>
    <property type="evidence" value="ECO:0007669"/>
    <property type="project" value="InterPro"/>
</dbReference>